<name>A0A2A2LAI7_9BILA</name>
<feature type="domain" description="Ubiquitin-like" evidence="2">
    <location>
        <begin position="3"/>
        <end position="77"/>
    </location>
</feature>
<dbReference type="AlphaFoldDB" id="A0A2A2LAI7"/>
<dbReference type="InterPro" id="IPR039049">
    <property type="entry name" value="ELOB"/>
</dbReference>
<sequence length="116" mass="13030">MVADVYFEVQRHKTHLFVDLKDTQTIAEFKKVIEHILNIPADDMNLVRVDNYAPNLTQPFEDKKTMAECGFSPFNAMAQAPAVLGLIVKGDTGLQIEPLSKPPPVPDVMRNEQHAE</sequence>
<dbReference type="PANTHER" id="PTHR13248">
    <property type="entry name" value="TRANSCRIPTION ELONGATION FACTOR B POLYPEPTIDE 2"/>
    <property type="match status" value="1"/>
</dbReference>
<proteinExistence type="predicted"/>
<gene>
    <name evidence="3" type="ORF">WR25_02603</name>
</gene>
<dbReference type="GO" id="GO:0030891">
    <property type="term" value="C:VCB complex"/>
    <property type="evidence" value="ECO:0007669"/>
    <property type="project" value="InterPro"/>
</dbReference>
<feature type="region of interest" description="Disordered" evidence="1">
    <location>
        <begin position="97"/>
        <end position="116"/>
    </location>
</feature>
<dbReference type="InterPro" id="IPR000626">
    <property type="entry name" value="Ubiquitin-like_dom"/>
</dbReference>
<dbReference type="GO" id="GO:0070449">
    <property type="term" value="C:elongin complex"/>
    <property type="evidence" value="ECO:0007669"/>
    <property type="project" value="InterPro"/>
</dbReference>
<dbReference type="EMBL" id="LIAE01006998">
    <property type="protein sequence ID" value="PAV83075.1"/>
    <property type="molecule type" value="Genomic_DNA"/>
</dbReference>
<evidence type="ECO:0000256" key="1">
    <source>
        <dbReference type="SAM" id="MobiDB-lite"/>
    </source>
</evidence>
<dbReference type="STRING" id="2018661.A0A2A2LAI7"/>
<evidence type="ECO:0000259" key="2">
    <source>
        <dbReference type="PROSITE" id="PS50053"/>
    </source>
</evidence>
<organism evidence="3 4">
    <name type="scientific">Diploscapter pachys</name>
    <dbReference type="NCBI Taxonomy" id="2018661"/>
    <lineage>
        <taxon>Eukaryota</taxon>
        <taxon>Metazoa</taxon>
        <taxon>Ecdysozoa</taxon>
        <taxon>Nematoda</taxon>
        <taxon>Chromadorea</taxon>
        <taxon>Rhabditida</taxon>
        <taxon>Rhabditina</taxon>
        <taxon>Rhabditomorpha</taxon>
        <taxon>Rhabditoidea</taxon>
        <taxon>Rhabditidae</taxon>
        <taxon>Diploscapter</taxon>
    </lineage>
</organism>
<evidence type="ECO:0000313" key="4">
    <source>
        <dbReference type="Proteomes" id="UP000218231"/>
    </source>
</evidence>
<dbReference type="Gene3D" id="3.10.20.90">
    <property type="entry name" value="Phosphatidylinositol 3-kinase Catalytic Subunit, Chain A, domain 1"/>
    <property type="match status" value="1"/>
</dbReference>
<dbReference type="SUPFAM" id="SSF54236">
    <property type="entry name" value="Ubiquitin-like"/>
    <property type="match status" value="1"/>
</dbReference>
<evidence type="ECO:0000313" key="3">
    <source>
        <dbReference type="EMBL" id="PAV83075.1"/>
    </source>
</evidence>
<dbReference type="PROSITE" id="PS50053">
    <property type="entry name" value="UBIQUITIN_2"/>
    <property type="match status" value="1"/>
</dbReference>
<protein>
    <recommendedName>
        <fullName evidence="2">Ubiquitin-like domain-containing protein</fullName>
    </recommendedName>
</protein>
<dbReference type="OrthoDB" id="7537057at2759"/>
<comment type="caution">
    <text evidence="3">The sequence shown here is derived from an EMBL/GenBank/DDBJ whole genome shotgun (WGS) entry which is preliminary data.</text>
</comment>
<dbReference type="GO" id="GO:0006368">
    <property type="term" value="P:transcription elongation by RNA polymerase II"/>
    <property type="evidence" value="ECO:0007669"/>
    <property type="project" value="InterPro"/>
</dbReference>
<reference evidence="3 4" key="1">
    <citation type="journal article" date="2017" name="Curr. Biol.">
        <title>Genome architecture and evolution of a unichromosomal asexual nematode.</title>
        <authorList>
            <person name="Fradin H."/>
            <person name="Zegar C."/>
            <person name="Gutwein M."/>
            <person name="Lucas J."/>
            <person name="Kovtun M."/>
            <person name="Corcoran D."/>
            <person name="Baugh L.R."/>
            <person name="Kiontke K."/>
            <person name="Gunsalus K."/>
            <person name="Fitch D.H."/>
            <person name="Piano F."/>
        </authorList>
    </citation>
    <scope>NUCLEOTIDE SEQUENCE [LARGE SCALE GENOMIC DNA]</scope>
    <source>
        <strain evidence="3">PF1309</strain>
    </source>
</reference>
<dbReference type="InterPro" id="IPR029071">
    <property type="entry name" value="Ubiquitin-like_domsf"/>
</dbReference>
<keyword evidence="4" id="KW-1185">Reference proteome</keyword>
<accession>A0A2A2LAI7</accession>
<dbReference type="PANTHER" id="PTHR13248:SF4">
    <property type="entry name" value="ELONGIN B"/>
    <property type="match status" value="1"/>
</dbReference>
<dbReference type="Proteomes" id="UP000218231">
    <property type="component" value="Unassembled WGS sequence"/>
</dbReference>